<proteinExistence type="inferred from homology"/>
<evidence type="ECO:0000256" key="8">
    <source>
        <dbReference type="ARBA" id="ARBA00023136"/>
    </source>
</evidence>
<dbReference type="STRING" id="732.ADJ80_01375"/>
<evidence type="ECO:0000256" key="12">
    <source>
        <dbReference type="HAMAP-Rule" id="MF_00454"/>
    </source>
</evidence>
<feature type="transmembrane region" description="Helical" evidence="12">
    <location>
        <begin position="99"/>
        <end position="123"/>
    </location>
</feature>
<keyword evidence="6 12" id="KW-0915">Sodium</keyword>
<dbReference type="NCBIfam" id="NF010792">
    <property type="entry name" value="PRK14196.1"/>
    <property type="match status" value="1"/>
</dbReference>
<evidence type="ECO:0000256" key="10">
    <source>
        <dbReference type="ARBA" id="ARBA00035120"/>
    </source>
</evidence>
<evidence type="ECO:0000256" key="1">
    <source>
        <dbReference type="ARBA" id="ARBA00004651"/>
    </source>
</evidence>
<dbReference type="GO" id="GO:0046872">
    <property type="term" value="F:metal ion binding"/>
    <property type="evidence" value="ECO:0007669"/>
    <property type="project" value="UniProtKB-KW"/>
</dbReference>
<comment type="similarity">
    <text evidence="10 12">Belongs to the fluoride channel Fluc/FEX (TC 1.A.43) family.</text>
</comment>
<evidence type="ECO:0000256" key="7">
    <source>
        <dbReference type="ARBA" id="ARBA00023065"/>
    </source>
</evidence>
<evidence type="ECO:0000313" key="13">
    <source>
        <dbReference type="EMBL" id="SSY94548.1"/>
    </source>
</evidence>
<dbReference type="Proteomes" id="UP000253728">
    <property type="component" value="Unassembled WGS sequence"/>
</dbReference>
<protein>
    <recommendedName>
        <fullName evidence="12">Fluoride-specific ion channel FluC</fullName>
    </recommendedName>
</protein>
<comment type="subcellular location">
    <subcellularLocation>
        <location evidence="1 12">Cell membrane</location>
        <topology evidence="1 12">Multi-pass membrane protein</topology>
    </subcellularLocation>
</comment>
<comment type="function">
    <text evidence="12">Fluoride-specific ion channel. Important for reducing fluoride concentration in the cell, thus reducing its toxicity.</text>
</comment>
<evidence type="ECO:0000256" key="5">
    <source>
        <dbReference type="ARBA" id="ARBA00022989"/>
    </source>
</evidence>
<keyword evidence="12" id="KW-0813">Transport</keyword>
<evidence type="ECO:0000256" key="3">
    <source>
        <dbReference type="ARBA" id="ARBA00022519"/>
    </source>
</evidence>
<evidence type="ECO:0000256" key="9">
    <source>
        <dbReference type="ARBA" id="ARBA00023303"/>
    </source>
</evidence>
<evidence type="ECO:0000256" key="2">
    <source>
        <dbReference type="ARBA" id="ARBA00022475"/>
    </source>
</evidence>
<feature type="transmembrane region" description="Helical" evidence="12">
    <location>
        <begin position="41"/>
        <end position="60"/>
    </location>
</feature>
<dbReference type="GeneID" id="49634678"/>
<dbReference type="HAMAP" id="MF_00454">
    <property type="entry name" value="FluC"/>
    <property type="match status" value="1"/>
</dbReference>
<evidence type="ECO:0000256" key="6">
    <source>
        <dbReference type="ARBA" id="ARBA00023053"/>
    </source>
</evidence>
<comment type="catalytic activity">
    <reaction evidence="11">
        <text>fluoride(in) = fluoride(out)</text>
        <dbReference type="Rhea" id="RHEA:76159"/>
        <dbReference type="ChEBI" id="CHEBI:17051"/>
    </reaction>
    <physiologicalReaction direction="left-to-right" evidence="11">
        <dbReference type="Rhea" id="RHEA:76160"/>
    </physiologicalReaction>
</comment>
<keyword evidence="7 12" id="KW-0406">Ion transport</keyword>
<accession>A0A336N550</accession>
<dbReference type="PANTHER" id="PTHR28259:SF1">
    <property type="entry name" value="FLUORIDE EXPORT PROTEIN 1-RELATED"/>
    <property type="match status" value="1"/>
</dbReference>
<evidence type="ECO:0000256" key="4">
    <source>
        <dbReference type="ARBA" id="ARBA00022692"/>
    </source>
</evidence>
<organism evidence="13 14">
    <name type="scientific">Aggregatibacter aphrophilus</name>
    <name type="common">Haemophilus aphrophilus</name>
    <dbReference type="NCBI Taxonomy" id="732"/>
    <lineage>
        <taxon>Bacteria</taxon>
        <taxon>Pseudomonadati</taxon>
        <taxon>Pseudomonadota</taxon>
        <taxon>Gammaproteobacteria</taxon>
        <taxon>Pasteurellales</taxon>
        <taxon>Pasteurellaceae</taxon>
        <taxon>Aggregatibacter</taxon>
    </lineage>
</organism>
<name>A0A336N550_AGGAP</name>
<evidence type="ECO:0000256" key="11">
    <source>
        <dbReference type="ARBA" id="ARBA00035585"/>
    </source>
</evidence>
<feature type="binding site" evidence="12">
    <location>
        <position position="77"/>
    </location>
    <ligand>
        <name>Na(+)</name>
        <dbReference type="ChEBI" id="CHEBI:29101"/>
        <note>structural</note>
    </ligand>
</feature>
<keyword evidence="8 12" id="KW-0472">Membrane</keyword>
<evidence type="ECO:0000313" key="14">
    <source>
        <dbReference type="Proteomes" id="UP000253728"/>
    </source>
</evidence>
<dbReference type="GO" id="GO:0140114">
    <property type="term" value="P:cellular detoxification of fluoride"/>
    <property type="evidence" value="ECO:0007669"/>
    <property type="project" value="UniProtKB-UniRule"/>
</dbReference>
<dbReference type="InterPro" id="IPR003691">
    <property type="entry name" value="FluC"/>
</dbReference>
<keyword evidence="12" id="KW-0479">Metal-binding</keyword>
<dbReference type="AlphaFoldDB" id="A0A336N550"/>
<comment type="activity regulation">
    <text evidence="12">Na(+) is not transported, but it plays an essential structural role and its presence is essential for fluoride channel function.</text>
</comment>
<dbReference type="GO" id="GO:0005886">
    <property type="term" value="C:plasma membrane"/>
    <property type="evidence" value="ECO:0007669"/>
    <property type="project" value="UniProtKB-SubCell"/>
</dbReference>
<keyword evidence="9 12" id="KW-0407">Ion channel</keyword>
<dbReference type="RefSeq" id="WP_005702952.1">
    <property type="nucleotide sequence ID" value="NZ_MAQF01000028.1"/>
</dbReference>
<dbReference type="GO" id="GO:0062054">
    <property type="term" value="F:fluoride channel activity"/>
    <property type="evidence" value="ECO:0007669"/>
    <property type="project" value="UniProtKB-UniRule"/>
</dbReference>
<keyword evidence="4 12" id="KW-0812">Transmembrane</keyword>
<feature type="transmembrane region" description="Helical" evidence="12">
    <location>
        <begin position="67"/>
        <end position="87"/>
    </location>
</feature>
<keyword evidence="3" id="KW-0997">Cell inner membrane</keyword>
<reference evidence="13 14" key="1">
    <citation type="submission" date="2018-06" db="EMBL/GenBank/DDBJ databases">
        <authorList>
            <consortium name="Pathogen Informatics"/>
            <person name="Doyle S."/>
        </authorList>
    </citation>
    <scope>NUCLEOTIDE SEQUENCE [LARGE SCALE GENOMIC DNA]</scope>
    <source>
        <strain evidence="13 14">NCTC5908</strain>
    </source>
</reference>
<dbReference type="Pfam" id="PF02537">
    <property type="entry name" value="CRCB"/>
    <property type="match status" value="1"/>
</dbReference>
<keyword evidence="2 12" id="KW-1003">Cell membrane</keyword>
<sequence>MPILSTLLFISSGAALGACLRWGLSIVLNPLFAAFSFGTLIANYAGCFIIGALFALFWFFPQISEEWKLFLVTGFLGSLTTFSSFSIEVVNNLFNGKFGVGMGLIAAHVMGSLLFTLLGLLLVRYALK</sequence>
<dbReference type="PANTHER" id="PTHR28259">
    <property type="entry name" value="FLUORIDE EXPORT PROTEIN 1-RELATED"/>
    <property type="match status" value="1"/>
</dbReference>
<keyword evidence="5 12" id="KW-1133">Transmembrane helix</keyword>
<feature type="binding site" evidence="12">
    <location>
        <position position="80"/>
    </location>
    <ligand>
        <name>Na(+)</name>
        <dbReference type="ChEBI" id="CHEBI:29101"/>
        <note>structural</note>
    </ligand>
</feature>
<dbReference type="EMBL" id="UFSP01000001">
    <property type="protein sequence ID" value="SSY94548.1"/>
    <property type="molecule type" value="Genomic_DNA"/>
</dbReference>
<gene>
    <name evidence="12 13" type="primary">crcB</name>
    <name evidence="12" type="synonym">fluC</name>
    <name evidence="13" type="ORF">NCTC5908_00908</name>
</gene>